<reference evidence="13" key="1">
    <citation type="submission" date="2020-04" db="EMBL/GenBank/DDBJ databases">
        <authorList>
            <person name="Alioto T."/>
            <person name="Alioto T."/>
            <person name="Gomez Garrido J."/>
        </authorList>
    </citation>
    <scope>NUCLEOTIDE SEQUENCE</scope>
    <source>
        <strain evidence="13">A484AB</strain>
    </source>
</reference>
<comment type="caution">
    <text evidence="13">The sequence shown here is derived from an EMBL/GenBank/DDBJ whole genome shotgun (WGS) entry which is preliminary data.</text>
</comment>
<dbReference type="FunFam" id="4.10.400.10:FF:000034">
    <property type="entry name" value="Low-density lipoprotein receptor-related protein 2"/>
    <property type="match status" value="1"/>
</dbReference>
<evidence type="ECO:0000256" key="5">
    <source>
        <dbReference type="ARBA" id="ARBA00022737"/>
    </source>
</evidence>
<dbReference type="GO" id="GO:0016192">
    <property type="term" value="P:vesicle-mediated transport"/>
    <property type="evidence" value="ECO:0007669"/>
    <property type="project" value="UniProtKB-ARBA"/>
</dbReference>
<evidence type="ECO:0000256" key="8">
    <source>
        <dbReference type="ARBA" id="ARBA00023157"/>
    </source>
</evidence>
<evidence type="ECO:0000256" key="9">
    <source>
        <dbReference type="ARBA" id="ARBA00023180"/>
    </source>
</evidence>
<keyword evidence="8 10" id="KW-1015">Disulfide bond</keyword>
<feature type="disulfide bond" evidence="10">
    <location>
        <begin position="45"/>
        <end position="57"/>
    </location>
</feature>
<evidence type="ECO:0000256" key="7">
    <source>
        <dbReference type="ARBA" id="ARBA00023136"/>
    </source>
</evidence>
<dbReference type="Gene3D" id="4.10.400.10">
    <property type="entry name" value="Low-density Lipoprotein Receptor"/>
    <property type="match status" value="3"/>
</dbReference>
<feature type="disulfide bond" evidence="10">
    <location>
        <begin position="89"/>
        <end position="107"/>
    </location>
</feature>
<feature type="disulfide bond" evidence="10">
    <location>
        <begin position="82"/>
        <end position="94"/>
    </location>
</feature>
<keyword evidence="5" id="KW-0677">Repeat</keyword>
<dbReference type="PROSITE" id="PS01209">
    <property type="entry name" value="LDLRA_1"/>
    <property type="match status" value="1"/>
</dbReference>
<evidence type="ECO:0000256" key="11">
    <source>
        <dbReference type="SAM" id="MobiDB-lite"/>
    </source>
</evidence>
<feature type="disulfide bond" evidence="10">
    <location>
        <begin position="52"/>
        <end position="70"/>
    </location>
</feature>
<comment type="caution">
    <text evidence="10">Lacks conserved residue(s) required for the propagation of feature annotation.</text>
</comment>
<dbReference type="Pfam" id="PF00057">
    <property type="entry name" value="Ldl_recept_a"/>
    <property type="match status" value="3"/>
</dbReference>
<evidence type="ECO:0000256" key="10">
    <source>
        <dbReference type="PROSITE-ProRule" id="PRU00124"/>
    </source>
</evidence>
<protein>
    <submittedName>
        <fullName evidence="13">Low-density lipo receptor-related 6 isoform X3</fullName>
    </submittedName>
</protein>
<dbReference type="AlphaFoldDB" id="A0A7D9IA79"/>
<dbReference type="SUPFAM" id="SSF57424">
    <property type="entry name" value="LDL receptor-like module"/>
    <property type="match status" value="3"/>
</dbReference>
<dbReference type="EMBL" id="CACRXK020004796">
    <property type="protein sequence ID" value="CAB4004058.1"/>
    <property type="molecule type" value="Genomic_DNA"/>
</dbReference>
<dbReference type="InterPro" id="IPR023415">
    <property type="entry name" value="LDLR_class-A_CS"/>
</dbReference>
<dbReference type="OrthoDB" id="72419at2759"/>
<feature type="compositionally biased region" description="Polar residues" evidence="11">
    <location>
        <begin position="375"/>
        <end position="384"/>
    </location>
</feature>
<gene>
    <name evidence="13" type="ORF">PACLA_8A027249</name>
</gene>
<dbReference type="PANTHER" id="PTHR24270:SF62">
    <property type="entry name" value="LOW-DENSITY LIPOPROTEIN RECEPTOR-RELATED PROTEIN 2"/>
    <property type="match status" value="1"/>
</dbReference>
<evidence type="ECO:0000256" key="4">
    <source>
        <dbReference type="ARBA" id="ARBA00022729"/>
    </source>
</evidence>
<dbReference type="Gene3D" id="2.10.25.10">
    <property type="entry name" value="Laminin"/>
    <property type="match status" value="1"/>
</dbReference>
<feature type="region of interest" description="Disordered" evidence="11">
    <location>
        <begin position="375"/>
        <end position="419"/>
    </location>
</feature>
<dbReference type="PANTHER" id="PTHR24270">
    <property type="entry name" value="LOW-DENSITY LIPOPROTEIN RECEPTOR-RELATED"/>
    <property type="match status" value="1"/>
</dbReference>
<evidence type="ECO:0000313" key="13">
    <source>
        <dbReference type="EMBL" id="CAB4004058.1"/>
    </source>
</evidence>
<evidence type="ECO:0000256" key="3">
    <source>
        <dbReference type="ARBA" id="ARBA00022692"/>
    </source>
</evidence>
<dbReference type="Proteomes" id="UP001152795">
    <property type="component" value="Unassembled WGS sequence"/>
</dbReference>
<dbReference type="InterPro" id="IPR036055">
    <property type="entry name" value="LDL_receptor-like_sf"/>
</dbReference>
<keyword evidence="3 12" id="KW-0812">Transmembrane</keyword>
<feature type="non-terminal residue" evidence="13">
    <location>
        <position position="419"/>
    </location>
</feature>
<comment type="subcellular location">
    <subcellularLocation>
        <location evidence="2">Endomembrane system</location>
    </subcellularLocation>
    <subcellularLocation>
        <location evidence="1">Membrane</location>
        <topology evidence="1">Single-pass membrane protein</topology>
    </subcellularLocation>
</comment>
<dbReference type="InterPro" id="IPR050685">
    <property type="entry name" value="LDLR"/>
</dbReference>
<evidence type="ECO:0000256" key="2">
    <source>
        <dbReference type="ARBA" id="ARBA00004308"/>
    </source>
</evidence>
<dbReference type="PROSITE" id="PS50068">
    <property type="entry name" value="LDLRA_2"/>
    <property type="match status" value="3"/>
</dbReference>
<evidence type="ECO:0000313" key="14">
    <source>
        <dbReference type="Proteomes" id="UP001152795"/>
    </source>
</evidence>
<keyword evidence="9" id="KW-0325">Glycoprotein</keyword>
<dbReference type="InterPro" id="IPR002172">
    <property type="entry name" value="LDrepeatLR_classA_rpt"/>
</dbReference>
<keyword evidence="13" id="KW-0675">Receptor</keyword>
<dbReference type="CDD" id="cd00112">
    <property type="entry name" value="LDLa"/>
    <property type="match status" value="3"/>
</dbReference>
<evidence type="ECO:0000256" key="1">
    <source>
        <dbReference type="ARBA" id="ARBA00004167"/>
    </source>
</evidence>
<keyword evidence="6 12" id="KW-1133">Transmembrane helix</keyword>
<feature type="disulfide bond" evidence="10">
    <location>
        <begin position="126"/>
        <end position="144"/>
    </location>
</feature>
<keyword evidence="4" id="KW-0732">Signal</keyword>
<organism evidence="13 14">
    <name type="scientific">Paramuricea clavata</name>
    <name type="common">Red gorgonian</name>
    <name type="synonym">Violescent sea-whip</name>
    <dbReference type="NCBI Taxonomy" id="317549"/>
    <lineage>
        <taxon>Eukaryota</taxon>
        <taxon>Metazoa</taxon>
        <taxon>Cnidaria</taxon>
        <taxon>Anthozoa</taxon>
        <taxon>Octocorallia</taxon>
        <taxon>Malacalcyonacea</taxon>
        <taxon>Plexauridae</taxon>
        <taxon>Paramuricea</taxon>
    </lineage>
</organism>
<evidence type="ECO:0000256" key="12">
    <source>
        <dbReference type="SAM" id="Phobius"/>
    </source>
</evidence>
<feature type="disulfide bond" evidence="10">
    <location>
        <begin position="64"/>
        <end position="79"/>
    </location>
</feature>
<keyword evidence="7 12" id="KW-0472">Membrane</keyword>
<dbReference type="GO" id="GO:0012505">
    <property type="term" value="C:endomembrane system"/>
    <property type="evidence" value="ECO:0007669"/>
    <property type="project" value="UniProtKB-SubCell"/>
</dbReference>
<name>A0A7D9IA79_PARCT</name>
<evidence type="ECO:0000256" key="6">
    <source>
        <dbReference type="ARBA" id="ARBA00022989"/>
    </source>
</evidence>
<feature type="transmembrane region" description="Helical" evidence="12">
    <location>
        <begin position="177"/>
        <end position="197"/>
    </location>
</feature>
<dbReference type="GO" id="GO:0005886">
    <property type="term" value="C:plasma membrane"/>
    <property type="evidence" value="ECO:0007669"/>
    <property type="project" value="TreeGrafter"/>
</dbReference>
<accession>A0A7D9IA79</accession>
<dbReference type="PRINTS" id="PR00261">
    <property type="entry name" value="LDLRECEPTOR"/>
</dbReference>
<dbReference type="SMART" id="SM00192">
    <property type="entry name" value="LDLa"/>
    <property type="match status" value="3"/>
</dbReference>
<sequence length="419" mass="46072">NHPCIKNNSGCSHVCYVSHGQAVCSCPKYLNLGDNKRTCEFPPTCGPNNFRCKNSECVHIAWRCDGAFECPDGSDEENCPPCKENEFQCDNKQCVPKRDQCDGVPRCNDDSDSCDTTCDKEDNFVCSDDKCIPAIWKCDGVGDCSDRSDEDPRLCGNATEAATPNISGGESSHRDKIVIVFTCAAAIIFVLIVLYFFKRAKLKQDSPYYIQTRTTCHESSFTGDSDGTQCYPKGLITLNASISLSSNPTDTGDTFYNRDDLTGQSQSAIGQTYHRSLTNPPPSPVTDRSHFTSISGKYYNTPSPSTCELHMYHRPVMPNYTTPVTTDAESSVSKYINYKRKQTSSAYSSVSDEDYELGEEDLYAPPPTICTNYFSEGLQGTNYFSDDENPPPSPSSEVGFIQEPDPPPPSPVTDSPSVA</sequence>
<proteinExistence type="predicted"/>
<dbReference type="SUPFAM" id="SSF57196">
    <property type="entry name" value="EGF/Laminin"/>
    <property type="match status" value="1"/>
</dbReference>
<keyword evidence="14" id="KW-1185">Reference proteome</keyword>